<dbReference type="SUPFAM" id="SSF103263">
    <property type="entry name" value="Chorismate synthase, AroC"/>
    <property type="match status" value="1"/>
</dbReference>
<dbReference type="UniPathway" id="UPA00053">
    <property type="reaction ID" value="UER00090"/>
</dbReference>
<keyword evidence="5 11" id="KW-0285">Flavoprotein</keyword>
<feature type="binding site" evidence="11">
    <location>
        <position position="293"/>
    </location>
    <ligand>
        <name>FMN</name>
        <dbReference type="ChEBI" id="CHEBI:58210"/>
    </ligand>
</feature>
<comment type="catalytic activity">
    <reaction evidence="11">
        <text>5-O-(1-carboxyvinyl)-3-phosphoshikimate = chorismate + phosphate</text>
        <dbReference type="Rhea" id="RHEA:21020"/>
        <dbReference type="ChEBI" id="CHEBI:29748"/>
        <dbReference type="ChEBI" id="CHEBI:43474"/>
        <dbReference type="ChEBI" id="CHEBI:57701"/>
        <dbReference type="EC" id="4.2.3.5"/>
    </reaction>
</comment>
<evidence type="ECO:0000256" key="5">
    <source>
        <dbReference type="ARBA" id="ARBA00022630"/>
    </source>
</evidence>
<keyword evidence="7 11" id="KW-0274">FAD</keyword>
<feature type="binding site" evidence="11">
    <location>
        <begin position="308"/>
        <end position="312"/>
    </location>
    <ligand>
        <name>FMN</name>
        <dbReference type="ChEBI" id="CHEBI:58210"/>
    </ligand>
</feature>
<evidence type="ECO:0000256" key="3">
    <source>
        <dbReference type="ARBA" id="ARBA00013036"/>
    </source>
</evidence>
<comment type="cofactor">
    <cofactor evidence="11">
        <name>FMNH2</name>
        <dbReference type="ChEBI" id="CHEBI:57618"/>
    </cofactor>
    <text evidence="11">Reduced FMN (FMNH(2)).</text>
</comment>
<protein>
    <recommendedName>
        <fullName evidence="3 11">Chorismate synthase</fullName>
        <shortName evidence="11">CS</shortName>
        <ecNumber evidence="3 11">4.2.3.5</ecNumber>
    </recommendedName>
    <alternativeName>
        <fullName evidence="11">5-enolpyruvylshikimate-3-phosphate phospholyase</fullName>
    </alternativeName>
</protein>
<dbReference type="GO" id="GO:0010181">
    <property type="term" value="F:FMN binding"/>
    <property type="evidence" value="ECO:0007669"/>
    <property type="project" value="TreeGrafter"/>
</dbReference>
<evidence type="ECO:0000313" key="12">
    <source>
        <dbReference type="EMBL" id="ERL08253.1"/>
    </source>
</evidence>
<keyword evidence="4 11" id="KW-0028">Amino-acid biosynthesis</keyword>
<evidence type="ECO:0000256" key="7">
    <source>
        <dbReference type="ARBA" id="ARBA00022827"/>
    </source>
</evidence>
<dbReference type="GO" id="GO:0004107">
    <property type="term" value="F:chorismate synthase activity"/>
    <property type="evidence" value="ECO:0007669"/>
    <property type="project" value="UniProtKB-UniRule"/>
</dbReference>
<feature type="binding site" evidence="11">
    <location>
        <position position="335"/>
    </location>
    <ligand>
        <name>FMN</name>
        <dbReference type="ChEBI" id="CHEBI:58210"/>
    </ligand>
</feature>
<sequence length="372" mass="38543">MPSSFGNTLRVSIFGQSHSAGIGCVVEGLPSGHHVDLDALAAFMARRAPGQGSWTTPRAEPDAVKVVAGLNVRGDTCGAPLALLIENTNTRSQDYDRLLTHPRPGHADWPAQAKWGGSQDVRGGGHFSGRLTAPLCAAGGIARAILGERGVRVAAHLASIAEVEDEPFAPLPGTVLDRQLEAVTAARPLTTIDSAVARRMAQAIDAARGDQDSVGGTIECVATGLPAGVGSPMFDGLENLLARALFGIPAIKGVEFGAGFAAARLRGSEDNDPWHTDGSEVMPTSNNAGGILGGLSTGAPIILRVAIKPTSSISRPQQTIDMARGKDDTVEVAGRHDPCIAPRAVPVVEATCALALLDAWLSFPPEHARRNA</sequence>
<dbReference type="InterPro" id="IPR035904">
    <property type="entry name" value="Chorismate_synth_AroC_sf"/>
</dbReference>
<keyword evidence="10 11" id="KW-0456">Lyase</keyword>
<dbReference type="PANTHER" id="PTHR21085">
    <property type="entry name" value="CHORISMATE SYNTHASE"/>
    <property type="match status" value="1"/>
</dbReference>
<feature type="binding site" evidence="11">
    <location>
        <position position="47"/>
    </location>
    <ligand>
        <name>NADP(+)</name>
        <dbReference type="ChEBI" id="CHEBI:58349"/>
    </ligand>
</feature>
<evidence type="ECO:0000256" key="8">
    <source>
        <dbReference type="ARBA" id="ARBA00022857"/>
    </source>
</evidence>
<comment type="pathway">
    <text evidence="1 11">Metabolic intermediate biosynthesis; chorismate biosynthesis; chorismate from D-erythrose 4-phosphate and phosphoenolpyruvate: step 7/7.</text>
</comment>
<comment type="caution">
    <text evidence="11">Lacks conserved residue(s) required for the propagation of feature annotation.</text>
</comment>
<evidence type="ECO:0000256" key="1">
    <source>
        <dbReference type="ARBA" id="ARBA00005044"/>
    </source>
</evidence>
<comment type="similarity">
    <text evidence="2 11">Belongs to the chorismate synthase family.</text>
</comment>
<keyword evidence="8 11" id="KW-0521">NADP</keyword>
<evidence type="ECO:0000256" key="2">
    <source>
        <dbReference type="ARBA" id="ARBA00008014"/>
    </source>
</evidence>
<dbReference type="GO" id="GO:0005829">
    <property type="term" value="C:cytosol"/>
    <property type="evidence" value="ECO:0007669"/>
    <property type="project" value="TreeGrafter"/>
</dbReference>
<evidence type="ECO:0000256" key="6">
    <source>
        <dbReference type="ARBA" id="ARBA00022643"/>
    </source>
</evidence>
<dbReference type="InterPro" id="IPR000453">
    <property type="entry name" value="Chorismate_synth"/>
</dbReference>
<keyword evidence="6 11" id="KW-0288">FMN</keyword>
<dbReference type="Proteomes" id="UP000016638">
    <property type="component" value="Unassembled WGS sequence"/>
</dbReference>
<dbReference type="PATRIC" id="fig|1125712.3.peg.1342"/>
<evidence type="ECO:0000313" key="13">
    <source>
        <dbReference type="Proteomes" id="UP000016638"/>
    </source>
</evidence>
<comment type="caution">
    <text evidence="12">The sequence shown here is derived from an EMBL/GenBank/DDBJ whole genome shotgun (WGS) entry which is preliminary data.</text>
</comment>
<dbReference type="EMBL" id="AWEZ01000045">
    <property type="protein sequence ID" value="ERL08253.1"/>
    <property type="molecule type" value="Genomic_DNA"/>
</dbReference>
<dbReference type="eggNOG" id="COG0082">
    <property type="taxonomic scope" value="Bacteria"/>
</dbReference>
<evidence type="ECO:0000256" key="10">
    <source>
        <dbReference type="ARBA" id="ARBA00023239"/>
    </source>
</evidence>
<dbReference type="RefSeq" id="WP_021726122.1">
    <property type="nucleotide sequence ID" value="NZ_AWEZ01000045.1"/>
</dbReference>
<dbReference type="PANTHER" id="PTHR21085:SF0">
    <property type="entry name" value="CHORISMATE SYNTHASE"/>
    <property type="match status" value="1"/>
</dbReference>
<dbReference type="OrthoDB" id="9771806at2"/>
<keyword evidence="9 11" id="KW-0057">Aromatic amino acid biosynthesis</keyword>
<gene>
    <name evidence="11 12" type="primary">aroC</name>
    <name evidence="12" type="ORF">HMPREF1316_0217</name>
</gene>
<evidence type="ECO:0000256" key="4">
    <source>
        <dbReference type="ARBA" id="ARBA00022605"/>
    </source>
</evidence>
<comment type="subunit">
    <text evidence="11">Homotetramer.</text>
</comment>
<accession>U2TQ92</accession>
<dbReference type="Pfam" id="PF01264">
    <property type="entry name" value="Chorismate_synt"/>
    <property type="match status" value="1"/>
</dbReference>
<dbReference type="AlphaFoldDB" id="U2TQ92"/>
<keyword evidence="13" id="KW-1185">Reference proteome</keyword>
<dbReference type="STRING" id="1125712.HMPREF1316_0217"/>
<dbReference type="NCBIfam" id="TIGR00033">
    <property type="entry name" value="aroC"/>
    <property type="match status" value="1"/>
</dbReference>
<comment type="function">
    <text evidence="11">Catalyzes the anti-1,4-elimination of the C-3 phosphate and the C-6 proR hydrogen from 5-enolpyruvylshikimate-3-phosphate (EPSP) to yield chorismate, which is the branch point compound that serves as the starting substrate for the three terminal pathways of aromatic amino acid biosynthesis. This reaction introduces a second double bond into the aromatic ring system.</text>
</comment>
<evidence type="ECO:0000256" key="11">
    <source>
        <dbReference type="HAMAP-Rule" id="MF_00300"/>
    </source>
</evidence>
<dbReference type="NCBIfam" id="NF003793">
    <property type="entry name" value="PRK05382.1"/>
    <property type="match status" value="1"/>
</dbReference>
<evidence type="ECO:0000256" key="9">
    <source>
        <dbReference type="ARBA" id="ARBA00023141"/>
    </source>
</evidence>
<dbReference type="GO" id="GO:0009073">
    <property type="term" value="P:aromatic amino acid family biosynthetic process"/>
    <property type="evidence" value="ECO:0007669"/>
    <property type="project" value="UniProtKB-KW"/>
</dbReference>
<proteinExistence type="inferred from homology"/>
<dbReference type="PIRSF" id="PIRSF001456">
    <property type="entry name" value="Chorismate_synth"/>
    <property type="match status" value="1"/>
</dbReference>
<organism evidence="12 13">
    <name type="scientific">Olsenella profusa F0195</name>
    <dbReference type="NCBI Taxonomy" id="1125712"/>
    <lineage>
        <taxon>Bacteria</taxon>
        <taxon>Bacillati</taxon>
        <taxon>Actinomycetota</taxon>
        <taxon>Coriobacteriia</taxon>
        <taxon>Coriobacteriales</taxon>
        <taxon>Atopobiaceae</taxon>
        <taxon>Olsenella</taxon>
    </lineage>
</organism>
<dbReference type="CDD" id="cd07304">
    <property type="entry name" value="Chorismate_synthase"/>
    <property type="match status" value="1"/>
</dbReference>
<reference evidence="12 13" key="1">
    <citation type="submission" date="2013-08" db="EMBL/GenBank/DDBJ databases">
        <authorList>
            <person name="Durkin A.S."/>
            <person name="Haft D.R."/>
            <person name="McCorrison J."/>
            <person name="Torralba M."/>
            <person name="Gillis M."/>
            <person name="Haft D.H."/>
            <person name="Methe B."/>
            <person name="Sutton G."/>
            <person name="Nelson K.E."/>
        </authorList>
    </citation>
    <scope>NUCLEOTIDE SEQUENCE [LARGE SCALE GENOMIC DNA]</scope>
    <source>
        <strain evidence="12 13">F0195</strain>
    </source>
</reference>
<feature type="binding site" evidence="11">
    <location>
        <begin position="126"/>
        <end position="128"/>
    </location>
    <ligand>
        <name>FMN</name>
        <dbReference type="ChEBI" id="CHEBI:58210"/>
    </ligand>
</feature>
<name>U2TQ92_9ACTN</name>
<dbReference type="GO" id="GO:0008652">
    <property type="term" value="P:amino acid biosynthetic process"/>
    <property type="evidence" value="ECO:0007669"/>
    <property type="project" value="UniProtKB-KW"/>
</dbReference>
<dbReference type="GO" id="GO:0009423">
    <property type="term" value="P:chorismate biosynthetic process"/>
    <property type="evidence" value="ECO:0007669"/>
    <property type="project" value="UniProtKB-UniRule"/>
</dbReference>
<dbReference type="HAMAP" id="MF_00300">
    <property type="entry name" value="Chorismate_synth"/>
    <property type="match status" value="1"/>
</dbReference>
<dbReference type="EC" id="4.2.3.5" evidence="3 11"/>
<dbReference type="Gene3D" id="3.60.150.10">
    <property type="entry name" value="Chorismate synthase AroC"/>
    <property type="match status" value="1"/>
</dbReference>